<feature type="domain" description="HTH araC/xylS-type" evidence="4">
    <location>
        <begin position="252"/>
        <end position="351"/>
    </location>
</feature>
<keyword evidence="6" id="KW-1185">Reference proteome</keyword>
<dbReference type="PANTHER" id="PTHR47894">
    <property type="entry name" value="HTH-TYPE TRANSCRIPTIONAL REGULATOR GADX"/>
    <property type="match status" value="1"/>
</dbReference>
<dbReference type="PANTHER" id="PTHR47894:SF1">
    <property type="entry name" value="HTH-TYPE TRANSCRIPTIONAL REGULATOR VQSM"/>
    <property type="match status" value="1"/>
</dbReference>
<accession>A0ABZ2K3R5</accession>
<keyword evidence="2" id="KW-0238">DNA-binding</keyword>
<evidence type="ECO:0000256" key="1">
    <source>
        <dbReference type="ARBA" id="ARBA00023015"/>
    </source>
</evidence>
<dbReference type="Gene3D" id="1.10.10.60">
    <property type="entry name" value="Homeodomain-like"/>
    <property type="match status" value="1"/>
</dbReference>
<organism evidence="5 6">
    <name type="scientific">Pendulispora brunnea</name>
    <dbReference type="NCBI Taxonomy" id="2905690"/>
    <lineage>
        <taxon>Bacteria</taxon>
        <taxon>Pseudomonadati</taxon>
        <taxon>Myxococcota</taxon>
        <taxon>Myxococcia</taxon>
        <taxon>Myxococcales</taxon>
        <taxon>Sorangiineae</taxon>
        <taxon>Pendulisporaceae</taxon>
        <taxon>Pendulispora</taxon>
    </lineage>
</organism>
<dbReference type="InterPro" id="IPR032687">
    <property type="entry name" value="AraC-type_N"/>
</dbReference>
<dbReference type="Proteomes" id="UP001379533">
    <property type="component" value="Chromosome"/>
</dbReference>
<dbReference type="PROSITE" id="PS01124">
    <property type="entry name" value="HTH_ARAC_FAMILY_2"/>
    <property type="match status" value="1"/>
</dbReference>
<dbReference type="Pfam" id="PF12833">
    <property type="entry name" value="HTH_18"/>
    <property type="match status" value="1"/>
</dbReference>
<dbReference type="InterPro" id="IPR009057">
    <property type="entry name" value="Homeodomain-like_sf"/>
</dbReference>
<protein>
    <submittedName>
        <fullName evidence="5">AraC family transcriptional regulator</fullName>
    </submittedName>
</protein>
<evidence type="ECO:0000313" key="6">
    <source>
        <dbReference type="Proteomes" id="UP001379533"/>
    </source>
</evidence>
<sequence length="352" mass="39189">MVSRKRPRARGPAMVSFFIPRVLAHVREAGGKSDALERAFRLPTSLPIGELFSAPLDLTRDVADAAQNVMDDPHLGLHLGTKQKRGGYGVLEFAARSAPTVGEAIQRLARYQRLINNLAFFDAEIKDDELVISHRILGDPRGTGVHGHEFTMAVMMKMIRDVTSIPVAPKLARFAHARSTGTLEVKEFFGTDRVEFDRGINTLVFPAEMADMPIVTADADLLELLDGLAQRHLQAMPLSETDGQRSDGDCVASVRNYIVEALKRRAPPSIEDAAEAHHMSVRTLQRRLDDAGTVFNKLVDDARRELSLFYLQEPRLRISDVAARLGYAEVGPFVRAFRRWTGHTPGEYRKRG</sequence>
<evidence type="ECO:0000259" key="4">
    <source>
        <dbReference type="PROSITE" id="PS01124"/>
    </source>
</evidence>
<evidence type="ECO:0000256" key="3">
    <source>
        <dbReference type="ARBA" id="ARBA00023163"/>
    </source>
</evidence>
<name>A0ABZ2K3R5_9BACT</name>
<keyword evidence="3" id="KW-0804">Transcription</keyword>
<dbReference type="InterPro" id="IPR018060">
    <property type="entry name" value="HTH_AraC"/>
</dbReference>
<dbReference type="RefSeq" id="WP_394842054.1">
    <property type="nucleotide sequence ID" value="NZ_CP089982.1"/>
</dbReference>
<dbReference type="EMBL" id="CP089982">
    <property type="protein sequence ID" value="WXA91434.1"/>
    <property type="molecule type" value="Genomic_DNA"/>
</dbReference>
<gene>
    <name evidence="5" type="ORF">LZC95_33875</name>
</gene>
<keyword evidence="1" id="KW-0805">Transcription regulation</keyword>
<dbReference type="Pfam" id="PF12625">
    <property type="entry name" value="Arabinose_bd"/>
    <property type="match status" value="1"/>
</dbReference>
<reference evidence="5 6" key="1">
    <citation type="submission" date="2021-12" db="EMBL/GenBank/DDBJ databases">
        <title>Discovery of the Pendulisporaceae a myxobacterial family with distinct sporulation behavior and unique specialized metabolism.</title>
        <authorList>
            <person name="Garcia R."/>
            <person name="Popoff A."/>
            <person name="Bader C.D."/>
            <person name="Loehr J."/>
            <person name="Walesch S."/>
            <person name="Walt C."/>
            <person name="Boldt J."/>
            <person name="Bunk B."/>
            <person name="Haeckl F.J.F.P.J."/>
            <person name="Gunesch A.P."/>
            <person name="Birkelbach J."/>
            <person name="Nuebel U."/>
            <person name="Pietschmann T."/>
            <person name="Bach T."/>
            <person name="Mueller R."/>
        </authorList>
    </citation>
    <scope>NUCLEOTIDE SEQUENCE [LARGE SCALE GENOMIC DNA]</scope>
    <source>
        <strain evidence="5 6">MSr12523</strain>
    </source>
</reference>
<evidence type="ECO:0000256" key="2">
    <source>
        <dbReference type="ARBA" id="ARBA00023125"/>
    </source>
</evidence>
<dbReference type="SUPFAM" id="SSF46689">
    <property type="entry name" value="Homeodomain-like"/>
    <property type="match status" value="1"/>
</dbReference>
<proteinExistence type="predicted"/>
<dbReference type="InterPro" id="IPR020449">
    <property type="entry name" value="Tscrpt_reg_AraC-type_HTH"/>
</dbReference>
<evidence type="ECO:0000313" key="5">
    <source>
        <dbReference type="EMBL" id="WXA91434.1"/>
    </source>
</evidence>
<dbReference type="PRINTS" id="PR00032">
    <property type="entry name" value="HTHARAC"/>
</dbReference>
<dbReference type="SMART" id="SM00342">
    <property type="entry name" value="HTH_ARAC"/>
    <property type="match status" value="1"/>
</dbReference>